<evidence type="ECO:0000313" key="11">
    <source>
        <dbReference type="Proteomes" id="UP000654670"/>
    </source>
</evidence>
<dbReference type="Gene3D" id="1.10.1760.20">
    <property type="match status" value="1"/>
</dbReference>
<comment type="caution">
    <text evidence="10">The sequence shown here is derived from an EMBL/GenBank/DDBJ whole genome shotgun (WGS) entry which is preliminary data.</text>
</comment>
<keyword evidence="4 8" id="KW-1003">Cell membrane</keyword>
<evidence type="ECO:0000256" key="8">
    <source>
        <dbReference type="PIRNR" id="PIRNR016661"/>
    </source>
</evidence>
<keyword evidence="5 9" id="KW-0812">Transmembrane</keyword>
<keyword evidence="7 8" id="KW-0472">Membrane</keyword>
<comment type="subcellular location">
    <subcellularLocation>
        <location evidence="1 8">Cell membrane</location>
        <topology evidence="1 8">Multi-pass membrane protein</topology>
    </subcellularLocation>
</comment>
<keyword evidence="6 9" id="KW-1133">Transmembrane helix</keyword>
<dbReference type="InterPro" id="IPR003784">
    <property type="entry name" value="BioY"/>
</dbReference>
<reference evidence="10" key="1">
    <citation type="journal article" date="2014" name="Int. J. Syst. Evol. Microbiol.">
        <title>Complete genome sequence of Corynebacterium casei LMG S-19264T (=DSM 44701T), isolated from a smear-ripened cheese.</title>
        <authorList>
            <consortium name="US DOE Joint Genome Institute (JGI-PGF)"/>
            <person name="Walter F."/>
            <person name="Albersmeier A."/>
            <person name="Kalinowski J."/>
            <person name="Ruckert C."/>
        </authorList>
    </citation>
    <scope>NUCLEOTIDE SEQUENCE</scope>
    <source>
        <strain evidence="10">JCM 15325</strain>
    </source>
</reference>
<feature type="transmembrane region" description="Helical" evidence="9">
    <location>
        <begin position="39"/>
        <end position="66"/>
    </location>
</feature>
<accession>A0A917S4U1</accession>
<dbReference type="GO" id="GO:0015225">
    <property type="term" value="F:biotin transmembrane transporter activity"/>
    <property type="evidence" value="ECO:0007669"/>
    <property type="project" value="UniProtKB-UniRule"/>
</dbReference>
<dbReference type="PANTHER" id="PTHR34295:SF4">
    <property type="entry name" value="BIOTIN TRANSPORTER BIOY-RELATED"/>
    <property type="match status" value="1"/>
</dbReference>
<name>A0A917S4U1_9BACL</name>
<evidence type="ECO:0000313" key="10">
    <source>
        <dbReference type="EMBL" id="GGL58138.1"/>
    </source>
</evidence>
<dbReference type="RefSeq" id="WP_188803429.1">
    <property type="nucleotide sequence ID" value="NZ_BMOK01000009.1"/>
</dbReference>
<dbReference type="EMBL" id="BMOK01000009">
    <property type="protein sequence ID" value="GGL58138.1"/>
    <property type="molecule type" value="Genomic_DNA"/>
</dbReference>
<comment type="similarity">
    <text evidence="2 8">Belongs to the BioY family.</text>
</comment>
<feature type="transmembrane region" description="Helical" evidence="9">
    <location>
        <begin position="78"/>
        <end position="103"/>
    </location>
</feature>
<dbReference type="PANTHER" id="PTHR34295">
    <property type="entry name" value="BIOTIN TRANSPORTER BIOY"/>
    <property type="match status" value="1"/>
</dbReference>
<evidence type="ECO:0000256" key="4">
    <source>
        <dbReference type="ARBA" id="ARBA00022475"/>
    </source>
</evidence>
<evidence type="ECO:0000256" key="2">
    <source>
        <dbReference type="ARBA" id="ARBA00010692"/>
    </source>
</evidence>
<evidence type="ECO:0000256" key="7">
    <source>
        <dbReference type="ARBA" id="ARBA00023136"/>
    </source>
</evidence>
<feature type="transmembrane region" description="Helical" evidence="9">
    <location>
        <begin position="110"/>
        <end position="130"/>
    </location>
</feature>
<feature type="transmembrane region" description="Helical" evidence="9">
    <location>
        <begin position="142"/>
        <end position="168"/>
    </location>
</feature>
<protein>
    <recommendedName>
        <fullName evidence="8">Biotin transporter</fullName>
    </recommendedName>
</protein>
<evidence type="ECO:0000256" key="3">
    <source>
        <dbReference type="ARBA" id="ARBA00022448"/>
    </source>
</evidence>
<sequence length="180" mass="18818">MKTKELVEIALFTAILAVLGFLPPLPLPFTPVPITLQNLGVILAGTFLGVRAAASSMILFVLLVGAGLPILGGGRGGIGAIISPSGGFVLGWIVEAFVIAFILSKIKKPGFWAIILSGLFAGIIVLYPIGTLWQSVMMHIPWGAALTMSIVYVPGDAIKAVVVAALAIKLRERVRLIGHA</sequence>
<keyword evidence="11" id="KW-1185">Reference proteome</keyword>
<reference evidence="10" key="2">
    <citation type="submission" date="2020-09" db="EMBL/GenBank/DDBJ databases">
        <authorList>
            <person name="Sun Q."/>
            <person name="Ohkuma M."/>
        </authorList>
    </citation>
    <scope>NUCLEOTIDE SEQUENCE</scope>
    <source>
        <strain evidence="10">JCM 15325</strain>
    </source>
</reference>
<dbReference type="GO" id="GO:0005886">
    <property type="term" value="C:plasma membrane"/>
    <property type="evidence" value="ECO:0007669"/>
    <property type="project" value="UniProtKB-SubCell"/>
</dbReference>
<evidence type="ECO:0000256" key="6">
    <source>
        <dbReference type="ARBA" id="ARBA00022989"/>
    </source>
</evidence>
<keyword evidence="3 8" id="KW-0813">Transport</keyword>
<evidence type="ECO:0000256" key="1">
    <source>
        <dbReference type="ARBA" id="ARBA00004651"/>
    </source>
</evidence>
<proteinExistence type="inferred from homology"/>
<feature type="transmembrane region" description="Helical" evidence="9">
    <location>
        <begin position="6"/>
        <end position="27"/>
    </location>
</feature>
<dbReference type="AlphaFoldDB" id="A0A917S4U1"/>
<dbReference type="Proteomes" id="UP000654670">
    <property type="component" value="Unassembled WGS sequence"/>
</dbReference>
<gene>
    <name evidence="10" type="ORF">GCM10007968_22710</name>
</gene>
<dbReference type="Pfam" id="PF02632">
    <property type="entry name" value="BioY"/>
    <property type="match status" value="1"/>
</dbReference>
<evidence type="ECO:0000256" key="9">
    <source>
        <dbReference type="SAM" id="Phobius"/>
    </source>
</evidence>
<organism evidence="10 11">
    <name type="scientific">Sporolactobacillus putidus</name>
    <dbReference type="NCBI Taxonomy" id="492735"/>
    <lineage>
        <taxon>Bacteria</taxon>
        <taxon>Bacillati</taxon>
        <taxon>Bacillota</taxon>
        <taxon>Bacilli</taxon>
        <taxon>Bacillales</taxon>
        <taxon>Sporolactobacillaceae</taxon>
        <taxon>Sporolactobacillus</taxon>
    </lineage>
</organism>
<evidence type="ECO:0000256" key="5">
    <source>
        <dbReference type="ARBA" id="ARBA00022692"/>
    </source>
</evidence>
<dbReference type="PIRSF" id="PIRSF016661">
    <property type="entry name" value="BioY"/>
    <property type="match status" value="1"/>
</dbReference>